<dbReference type="PROSITE" id="PS50014">
    <property type="entry name" value="BROMODOMAIN_2"/>
    <property type="match status" value="1"/>
</dbReference>
<evidence type="ECO:0000256" key="4">
    <source>
        <dbReference type="ARBA" id="ARBA00023015"/>
    </source>
</evidence>
<comment type="caution">
    <text evidence="11">The sequence shown here is derived from an EMBL/GenBank/DDBJ whole genome shotgun (WGS) entry which is preliminary data.</text>
</comment>
<dbReference type="InterPro" id="IPR037382">
    <property type="entry name" value="Rsc/polybromo"/>
</dbReference>
<evidence type="ECO:0000313" key="12">
    <source>
        <dbReference type="Proteomes" id="UP001218188"/>
    </source>
</evidence>
<dbReference type="SMART" id="SM01314">
    <property type="entry name" value="SnAC"/>
    <property type="match status" value="1"/>
</dbReference>
<dbReference type="EMBL" id="JARJCM010000037">
    <property type="protein sequence ID" value="KAJ7037489.1"/>
    <property type="molecule type" value="Genomic_DNA"/>
</dbReference>
<feature type="region of interest" description="Disordered" evidence="9">
    <location>
        <begin position="539"/>
        <end position="566"/>
    </location>
</feature>
<protein>
    <recommendedName>
        <fullName evidence="10">Bromo domain-containing protein</fullName>
    </recommendedName>
</protein>
<dbReference type="PRINTS" id="PR00503">
    <property type="entry name" value="BROMODOMAIN"/>
</dbReference>
<dbReference type="GO" id="GO:0003682">
    <property type="term" value="F:chromatin binding"/>
    <property type="evidence" value="ECO:0007669"/>
    <property type="project" value="TreeGrafter"/>
</dbReference>
<feature type="region of interest" description="Disordered" evidence="9">
    <location>
        <begin position="325"/>
        <end position="419"/>
    </location>
</feature>
<gene>
    <name evidence="11" type="ORF">C8F04DRAFT_1257053</name>
</gene>
<name>A0AAD6T0P6_9AGAR</name>
<accession>A0AAD6T0P6</accession>
<keyword evidence="5 8" id="KW-0103">Bromodomain</keyword>
<dbReference type="InterPro" id="IPR029295">
    <property type="entry name" value="SnAC"/>
</dbReference>
<evidence type="ECO:0000259" key="10">
    <source>
        <dbReference type="PROSITE" id="PS50014"/>
    </source>
</evidence>
<dbReference type="InterPro" id="IPR036427">
    <property type="entry name" value="Bromodomain-like_sf"/>
</dbReference>
<comment type="subcellular location">
    <subcellularLocation>
        <location evidence="1">Nucleus</location>
    </subcellularLocation>
</comment>
<dbReference type="PANTHER" id="PTHR16062">
    <property type="entry name" value="SWI/SNF-RELATED"/>
    <property type="match status" value="1"/>
</dbReference>
<organism evidence="11 12">
    <name type="scientific">Mycena alexandri</name>
    <dbReference type="NCBI Taxonomy" id="1745969"/>
    <lineage>
        <taxon>Eukaryota</taxon>
        <taxon>Fungi</taxon>
        <taxon>Dikarya</taxon>
        <taxon>Basidiomycota</taxon>
        <taxon>Agaricomycotina</taxon>
        <taxon>Agaricomycetes</taxon>
        <taxon>Agaricomycetidae</taxon>
        <taxon>Agaricales</taxon>
        <taxon>Marasmiineae</taxon>
        <taxon>Mycenaceae</taxon>
        <taxon>Mycena</taxon>
    </lineage>
</organism>
<keyword evidence="12" id="KW-1185">Reference proteome</keyword>
<dbReference type="GO" id="GO:0016586">
    <property type="term" value="C:RSC-type complex"/>
    <property type="evidence" value="ECO:0007669"/>
    <property type="project" value="InterPro"/>
</dbReference>
<evidence type="ECO:0000256" key="7">
    <source>
        <dbReference type="ARBA" id="ARBA00023242"/>
    </source>
</evidence>
<feature type="domain" description="Bromo" evidence="10">
    <location>
        <begin position="441"/>
        <end position="511"/>
    </location>
</feature>
<evidence type="ECO:0000256" key="9">
    <source>
        <dbReference type="SAM" id="MobiDB-lite"/>
    </source>
</evidence>
<sequence>MKLQHASATPRLWTRSGWGSLQNEFHRASGLQKSGTLSPNKVIALLTWGVPFKAISSLELNACERFNDLLIIVPDLVQYFSRCRVSGMVLSPEVTVSVKRKLKLTVQCLLPWFPAVHVASSTASSTPTGPGTVAASPTNPRSTARRFRCPRRLRLPRGTVSFAFPALQRENVPAMEQGNPAQRRALQGELRVGHFQVLLTTYEYIIKDRPILCKIKWLHMIIGAIIARTEEGELYHETDVKREREALERWRAQGHRGKPPPGLTQLEELTECYQKDEPFEAAIIDETAEGRGQRRRNVVSYNDGLSDEAWAMALEDGEDLEELADRSRKQRGMNKLLRDAEASGRGTPVSDSDSRARKGKKGKSRMSAPDYEPSLGSKRERGVKSMSVTPSVNEDDDEDRQPKRRKAPPKSNGNDVPPAVREKMKVFAECYRAVVACEDTDGRKRCELFRELPDRHDYPDYFQLITQPIALSRLRKRGQGNYYKDMQQYRNDWTLMFNNARTYNQEGSWVYIDAVEMEKVLNATFKRLTAGSGLPGAMGGAAGGSSGSYESALTPMDEDDRPPPSEERAQKCLSLCIIMVSKIHRLFCLPLMQHRFVLSFGLQSFDAD</sequence>
<dbReference type="Proteomes" id="UP001218188">
    <property type="component" value="Unassembled WGS sequence"/>
</dbReference>
<dbReference type="Pfam" id="PF14619">
    <property type="entry name" value="SnAC"/>
    <property type="match status" value="1"/>
</dbReference>
<evidence type="ECO:0000256" key="8">
    <source>
        <dbReference type="PROSITE-ProRule" id="PRU00035"/>
    </source>
</evidence>
<dbReference type="GO" id="GO:0006368">
    <property type="term" value="P:transcription elongation by RNA polymerase II"/>
    <property type="evidence" value="ECO:0007669"/>
    <property type="project" value="TreeGrafter"/>
</dbReference>
<dbReference type="PANTHER" id="PTHR16062:SF19">
    <property type="entry name" value="PROTEIN POLYBROMO-1"/>
    <property type="match status" value="1"/>
</dbReference>
<dbReference type="Gene3D" id="1.20.920.10">
    <property type="entry name" value="Bromodomain-like"/>
    <property type="match status" value="1"/>
</dbReference>
<feature type="compositionally biased region" description="Low complexity" evidence="9">
    <location>
        <begin position="122"/>
        <end position="132"/>
    </location>
</feature>
<keyword evidence="3" id="KW-0156">Chromatin regulator</keyword>
<dbReference type="GO" id="GO:0006338">
    <property type="term" value="P:chromatin remodeling"/>
    <property type="evidence" value="ECO:0007669"/>
    <property type="project" value="InterPro"/>
</dbReference>
<evidence type="ECO:0000256" key="3">
    <source>
        <dbReference type="ARBA" id="ARBA00022853"/>
    </source>
</evidence>
<dbReference type="AlphaFoldDB" id="A0AAD6T0P6"/>
<dbReference type="SUPFAM" id="SSF47370">
    <property type="entry name" value="Bromodomain"/>
    <property type="match status" value="1"/>
</dbReference>
<proteinExistence type="predicted"/>
<keyword evidence="7" id="KW-0539">Nucleus</keyword>
<evidence type="ECO:0000256" key="2">
    <source>
        <dbReference type="ARBA" id="ARBA00022737"/>
    </source>
</evidence>
<dbReference type="SMART" id="SM00297">
    <property type="entry name" value="BROMO"/>
    <property type="match status" value="1"/>
</dbReference>
<evidence type="ECO:0000313" key="11">
    <source>
        <dbReference type="EMBL" id="KAJ7037489.1"/>
    </source>
</evidence>
<dbReference type="InterPro" id="IPR001487">
    <property type="entry name" value="Bromodomain"/>
</dbReference>
<evidence type="ECO:0000256" key="5">
    <source>
        <dbReference type="ARBA" id="ARBA00023117"/>
    </source>
</evidence>
<evidence type="ECO:0000256" key="1">
    <source>
        <dbReference type="ARBA" id="ARBA00004123"/>
    </source>
</evidence>
<feature type="region of interest" description="Disordered" evidence="9">
    <location>
        <begin position="122"/>
        <end position="145"/>
    </location>
</feature>
<reference evidence="11" key="1">
    <citation type="submission" date="2023-03" db="EMBL/GenBank/DDBJ databases">
        <title>Massive genome expansion in bonnet fungi (Mycena s.s.) driven by repeated elements and novel gene families across ecological guilds.</title>
        <authorList>
            <consortium name="Lawrence Berkeley National Laboratory"/>
            <person name="Harder C.B."/>
            <person name="Miyauchi S."/>
            <person name="Viragh M."/>
            <person name="Kuo A."/>
            <person name="Thoen E."/>
            <person name="Andreopoulos B."/>
            <person name="Lu D."/>
            <person name="Skrede I."/>
            <person name="Drula E."/>
            <person name="Henrissat B."/>
            <person name="Morin E."/>
            <person name="Kohler A."/>
            <person name="Barry K."/>
            <person name="LaButti K."/>
            <person name="Morin E."/>
            <person name="Salamov A."/>
            <person name="Lipzen A."/>
            <person name="Mereny Z."/>
            <person name="Hegedus B."/>
            <person name="Baldrian P."/>
            <person name="Stursova M."/>
            <person name="Weitz H."/>
            <person name="Taylor A."/>
            <person name="Grigoriev I.V."/>
            <person name="Nagy L.G."/>
            <person name="Martin F."/>
            <person name="Kauserud H."/>
        </authorList>
    </citation>
    <scope>NUCLEOTIDE SEQUENCE</scope>
    <source>
        <strain evidence="11">CBHHK200</strain>
    </source>
</reference>
<keyword evidence="6" id="KW-0804">Transcription</keyword>
<dbReference type="Pfam" id="PF00439">
    <property type="entry name" value="Bromodomain"/>
    <property type="match status" value="1"/>
</dbReference>
<evidence type="ECO:0000256" key="6">
    <source>
        <dbReference type="ARBA" id="ARBA00023163"/>
    </source>
</evidence>
<keyword evidence="4" id="KW-0805">Transcription regulation</keyword>
<dbReference type="GO" id="GO:0042393">
    <property type="term" value="F:histone binding"/>
    <property type="evidence" value="ECO:0007669"/>
    <property type="project" value="InterPro"/>
</dbReference>
<keyword evidence="2" id="KW-0677">Repeat</keyword>